<dbReference type="EC" id="3.1.3.-" evidence="2"/>
<dbReference type="PANTHER" id="PTHR46517:SF1">
    <property type="entry name" value="FRUCTOSE-2,6-BISPHOSPHATASE TIGAR"/>
    <property type="match status" value="1"/>
</dbReference>
<dbReference type="Gene3D" id="3.40.50.1240">
    <property type="entry name" value="Phosphoglycerate mutase-like"/>
    <property type="match status" value="1"/>
</dbReference>
<dbReference type="InterPro" id="IPR051695">
    <property type="entry name" value="Phosphoglycerate_Mutase"/>
</dbReference>
<dbReference type="Proteomes" id="UP001331561">
    <property type="component" value="Unassembled WGS sequence"/>
</dbReference>
<dbReference type="EMBL" id="JAYXHS010000001">
    <property type="protein sequence ID" value="MEC5384896.1"/>
    <property type="molecule type" value="Genomic_DNA"/>
</dbReference>
<evidence type="ECO:0000256" key="1">
    <source>
        <dbReference type="ARBA" id="ARBA00022801"/>
    </source>
</evidence>
<sequence>MLTRLCLIRHGETDWNVIARLQGWIDIPLNSLGMQQAAAAAATLQGRHFDALYSSDLSRTRMTAEPISAGLGLAIRSEPRLRERNLGLLQGLTPAEADAQYPAAYGRLKSRRPDYEPPGGESVDVFASRVGAVLDEVLAHHAGQSVLIVTHGGVLDMLYRLASNIPFHVERTWRLGNGALNWLQHDGTAWSVTSWDDKAHLRVAGDERAA</sequence>
<evidence type="ECO:0000313" key="3">
    <source>
        <dbReference type="Proteomes" id="UP001331561"/>
    </source>
</evidence>
<protein>
    <submittedName>
        <fullName evidence="2">Histidine phosphatase family protein</fullName>
        <ecNumber evidence="2">3.1.3.-</ecNumber>
    </submittedName>
</protein>
<accession>A0ABU6K0B8</accession>
<dbReference type="SMART" id="SM00855">
    <property type="entry name" value="PGAM"/>
    <property type="match status" value="1"/>
</dbReference>
<reference evidence="2 3" key="1">
    <citation type="submission" date="2024-01" db="EMBL/GenBank/DDBJ databases">
        <title>Uliginosibacterium soil sp. nov.</title>
        <authorList>
            <person name="Lv Y."/>
        </authorList>
    </citation>
    <scope>NUCLEOTIDE SEQUENCE [LARGE SCALE GENOMIC DNA]</scope>
    <source>
        <strain evidence="2 3">H3</strain>
    </source>
</reference>
<dbReference type="InterPro" id="IPR001345">
    <property type="entry name" value="PG/BPGM_mutase_AS"/>
</dbReference>
<keyword evidence="1 2" id="KW-0378">Hydrolase</keyword>
<dbReference type="CDD" id="cd07067">
    <property type="entry name" value="HP_PGM_like"/>
    <property type="match status" value="1"/>
</dbReference>
<proteinExistence type="predicted"/>
<organism evidence="2 3">
    <name type="scientific">Uliginosibacterium silvisoli</name>
    <dbReference type="NCBI Taxonomy" id="3114758"/>
    <lineage>
        <taxon>Bacteria</taxon>
        <taxon>Pseudomonadati</taxon>
        <taxon>Pseudomonadota</taxon>
        <taxon>Betaproteobacteria</taxon>
        <taxon>Rhodocyclales</taxon>
        <taxon>Zoogloeaceae</taxon>
        <taxon>Uliginosibacterium</taxon>
    </lineage>
</organism>
<dbReference type="PROSITE" id="PS00175">
    <property type="entry name" value="PG_MUTASE"/>
    <property type="match status" value="1"/>
</dbReference>
<gene>
    <name evidence="2" type="ORF">VVD49_04135</name>
</gene>
<dbReference type="InterPro" id="IPR029033">
    <property type="entry name" value="His_PPase_superfam"/>
</dbReference>
<keyword evidence="3" id="KW-1185">Reference proteome</keyword>
<dbReference type="InterPro" id="IPR013078">
    <property type="entry name" value="His_Pase_superF_clade-1"/>
</dbReference>
<name>A0ABU6K0B8_9RHOO</name>
<dbReference type="RefSeq" id="WP_327597862.1">
    <property type="nucleotide sequence ID" value="NZ_JAYXHS010000001.1"/>
</dbReference>
<evidence type="ECO:0000313" key="2">
    <source>
        <dbReference type="EMBL" id="MEC5384896.1"/>
    </source>
</evidence>
<dbReference type="PANTHER" id="PTHR46517">
    <property type="entry name" value="FRUCTOSE-2,6-BISPHOSPHATASE TIGAR"/>
    <property type="match status" value="1"/>
</dbReference>
<dbReference type="GO" id="GO:0016787">
    <property type="term" value="F:hydrolase activity"/>
    <property type="evidence" value="ECO:0007669"/>
    <property type="project" value="UniProtKB-KW"/>
</dbReference>
<dbReference type="SUPFAM" id="SSF53254">
    <property type="entry name" value="Phosphoglycerate mutase-like"/>
    <property type="match status" value="1"/>
</dbReference>
<comment type="caution">
    <text evidence="2">The sequence shown here is derived from an EMBL/GenBank/DDBJ whole genome shotgun (WGS) entry which is preliminary data.</text>
</comment>
<dbReference type="Pfam" id="PF00300">
    <property type="entry name" value="His_Phos_1"/>
    <property type="match status" value="1"/>
</dbReference>